<dbReference type="InterPro" id="IPR011008">
    <property type="entry name" value="Dimeric_a/b-barrel"/>
</dbReference>
<dbReference type="PANTHER" id="PTHR33336">
    <property type="entry name" value="QUINOL MONOOXYGENASE YGIN-RELATED"/>
    <property type="match status" value="1"/>
</dbReference>
<dbReference type="SUPFAM" id="SSF54909">
    <property type="entry name" value="Dimeric alpha+beta barrel"/>
    <property type="match status" value="1"/>
</dbReference>
<dbReference type="GO" id="GO:0004497">
    <property type="term" value="F:monooxygenase activity"/>
    <property type="evidence" value="ECO:0007669"/>
    <property type="project" value="UniProtKB-KW"/>
</dbReference>
<dbReference type="PANTHER" id="PTHR33336:SF3">
    <property type="entry name" value="ABM DOMAIN-CONTAINING PROTEIN"/>
    <property type="match status" value="1"/>
</dbReference>
<dbReference type="KEGG" id="dwd:DSCW_05800"/>
<dbReference type="EMBL" id="AP021875">
    <property type="protein sequence ID" value="BBO73163.1"/>
    <property type="molecule type" value="Genomic_DNA"/>
</dbReference>
<dbReference type="Pfam" id="PF03992">
    <property type="entry name" value="ABM"/>
    <property type="match status" value="1"/>
</dbReference>
<organism evidence="2 3">
    <name type="scientific">Desulfosarcina widdelii</name>
    <dbReference type="NCBI Taxonomy" id="947919"/>
    <lineage>
        <taxon>Bacteria</taxon>
        <taxon>Pseudomonadati</taxon>
        <taxon>Thermodesulfobacteriota</taxon>
        <taxon>Desulfobacteria</taxon>
        <taxon>Desulfobacterales</taxon>
        <taxon>Desulfosarcinaceae</taxon>
        <taxon>Desulfosarcina</taxon>
    </lineage>
</organism>
<accession>A0A5K7YZ07</accession>
<dbReference type="PROSITE" id="PS51725">
    <property type="entry name" value="ABM"/>
    <property type="match status" value="1"/>
</dbReference>
<dbReference type="OrthoDB" id="287932at2"/>
<reference evidence="2 3" key="1">
    <citation type="submission" date="2019-11" db="EMBL/GenBank/DDBJ databases">
        <title>Comparative genomics of hydrocarbon-degrading Desulfosarcina strains.</title>
        <authorList>
            <person name="Watanabe M."/>
            <person name="Kojima H."/>
            <person name="Fukui M."/>
        </authorList>
    </citation>
    <scope>NUCLEOTIDE SEQUENCE [LARGE SCALE GENOMIC DNA]</scope>
    <source>
        <strain evidence="2 3">PP31</strain>
    </source>
</reference>
<evidence type="ECO:0000259" key="1">
    <source>
        <dbReference type="PROSITE" id="PS51725"/>
    </source>
</evidence>
<proteinExistence type="predicted"/>
<evidence type="ECO:0000313" key="2">
    <source>
        <dbReference type="EMBL" id="BBO73163.1"/>
    </source>
</evidence>
<sequence length="98" mass="11385">MSTEKVTVFAKIKAKQGRQEELKALLLEMASKSSQDPGCLEYEVLRDKDDDTVFMFREVWESQTDADKHVTMPYLPAFRERRAPMLAQDLEVSTWKTL</sequence>
<keyword evidence="2" id="KW-0503">Monooxygenase</keyword>
<gene>
    <name evidence="2" type="ORF">DSCW_05800</name>
</gene>
<protein>
    <submittedName>
        <fullName evidence="2">Antibiotic biosynthesis monooxygenase</fullName>
    </submittedName>
</protein>
<dbReference type="InterPro" id="IPR050744">
    <property type="entry name" value="AI-2_Isomerase_LsrG"/>
</dbReference>
<evidence type="ECO:0000313" key="3">
    <source>
        <dbReference type="Proteomes" id="UP000427769"/>
    </source>
</evidence>
<keyword evidence="3" id="KW-1185">Reference proteome</keyword>
<feature type="domain" description="ABM" evidence="1">
    <location>
        <begin position="6"/>
        <end position="94"/>
    </location>
</feature>
<dbReference type="RefSeq" id="WP_155302293.1">
    <property type="nucleotide sequence ID" value="NZ_AP021875.1"/>
</dbReference>
<dbReference type="InterPro" id="IPR007138">
    <property type="entry name" value="ABM_dom"/>
</dbReference>
<dbReference type="Proteomes" id="UP000427769">
    <property type="component" value="Chromosome"/>
</dbReference>
<name>A0A5K7YZ07_9BACT</name>
<dbReference type="Gene3D" id="3.30.70.100">
    <property type="match status" value="1"/>
</dbReference>
<keyword evidence="2" id="KW-0560">Oxidoreductase</keyword>
<dbReference type="AlphaFoldDB" id="A0A5K7YZ07"/>